<name>A0A8S5T2C1_9CAUD</name>
<dbReference type="InterPro" id="IPR018964">
    <property type="entry name" value="Phage_phiJL001_Gp84_C"/>
</dbReference>
<protein>
    <submittedName>
        <fullName evidence="2">Minor tail protein</fullName>
    </submittedName>
</protein>
<evidence type="ECO:0000313" key="2">
    <source>
        <dbReference type="EMBL" id="DAF57409.1"/>
    </source>
</evidence>
<sequence length="299" mass="34346">MQVVYEAHEVSVEDAAPIELYLFKYNGEEFAYTSSYRYQQVSIDNVWHNFIPDYIKRSDSLKLGNSNGTMENCSITVNRTNNVALLYQGAPPEQDSVRVEIFRMHEGEYIRILRGIVSQVSFNNSEATLTITIENVLNREIPVGKLSYFCQNRIYDAKCNLNKDDYGLRCWTVGGFGGIQHLKIQSHELATKEDGYFTNGYVVMGHAIRAIKEHKGEFITIKYPINPSDRMSEFMVYPGCDCLFSACHRKFKNTDNFSGIPYIQPYDAFKHPVDNRPGYWIDDAVIERDTHGRIHTMGV</sequence>
<organism evidence="2">
    <name type="scientific">Myoviridae sp. ctqfO1</name>
    <dbReference type="NCBI Taxonomy" id="2827710"/>
    <lineage>
        <taxon>Viruses</taxon>
        <taxon>Duplodnaviria</taxon>
        <taxon>Heunggongvirae</taxon>
        <taxon>Uroviricota</taxon>
        <taxon>Caudoviricetes</taxon>
    </lineage>
</organism>
<dbReference type="EMBL" id="BK032734">
    <property type="protein sequence ID" value="DAF57409.1"/>
    <property type="molecule type" value="Genomic_DNA"/>
</dbReference>
<proteinExistence type="predicted"/>
<reference evidence="2" key="1">
    <citation type="journal article" date="2021" name="Proc. Natl. Acad. Sci. U.S.A.">
        <title>A Catalog of Tens of Thousands of Viruses from Human Metagenomes Reveals Hidden Associations with Chronic Diseases.</title>
        <authorList>
            <person name="Tisza M.J."/>
            <person name="Buck C.B."/>
        </authorList>
    </citation>
    <scope>NUCLEOTIDE SEQUENCE</scope>
    <source>
        <strain evidence="2">CtqfO1</strain>
    </source>
</reference>
<evidence type="ECO:0000259" key="1">
    <source>
        <dbReference type="Pfam" id="PF09356"/>
    </source>
</evidence>
<feature type="domain" description="Bacteriophage phiJL001 Gp84 C-terminal" evidence="1">
    <location>
        <begin position="195"/>
        <end position="264"/>
    </location>
</feature>
<dbReference type="Pfam" id="PF09356">
    <property type="entry name" value="Phage_BR0599"/>
    <property type="match status" value="1"/>
</dbReference>
<accession>A0A8S5T2C1</accession>